<sequence>SVVKQKCENQQPLTDLSGPGRINQFRLSVSHSFDQQTTDVIGTNCDRTR</sequence>
<dbReference type="AlphaFoldDB" id="A0A0B6XUL6"/>
<feature type="region of interest" description="Disordered" evidence="1">
    <location>
        <begin position="1"/>
        <end position="21"/>
    </location>
</feature>
<protein>
    <submittedName>
        <fullName evidence="2">Uncharacterized protein</fullName>
    </submittedName>
</protein>
<accession>A0A0B6XUL6</accession>
<reference evidence="2" key="1">
    <citation type="submission" date="2014-12" db="EMBL/GenBank/DDBJ databases">
        <title>Insight into the proteome of Arion vulgaris.</title>
        <authorList>
            <person name="Aradska J."/>
            <person name="Bulat T."/>
            <person name="Smidak R."/>
            <person name="Sarate P."/>
            <person name="Gangsoo J."/>
            <person name="Sialana F."/>
            <person name="Bilban M."/>
            <person name="Lubec G."/>
        </authorList>
    </citation>
    <scope>NUCLEOTIDE SEQUENCE</scope>
    <source>
        <tissue evidence="2">Skin</tissue>
    </source>
</reference>
<evidence type="ECO:0000313" key="2">
    <source>
        <dbReference type="EMBL" id="CEK47598.1"/>
    </source>
</evidence>
<dbReference type="EMBL" id="HACG01000733">
    <property type="protein sequence ID" value="CEK47598.1"/>
    <property type="molecule type" value="Transcribed_RNA"/>
</dbReference>
<name>A0A0B6XUL6_9EUPU</name>
<feature type="non-terminal residue" evidence="2">
    <location>
        <position position="1"/>
    </location>
</feature>
<evidence type="ECO:0000256" key="1">
    <source>
        <dbReference type="SAM" id="MobiDB-lite"/>
    </source>
</evidence>
<proteinExistence type="predicted"/>
<gene>
    <name evidence="2" type="primary">ORF1721</name>
</gene>
<organism evidence="2">
    <name type="scientific">Arion vulgaris</name>
    <dbReference type="NCBI Taxonomy" id="1028688"/>
    <lineage>
        <taxon>Eukaryota</taxon>
        <taxon>Metazoa</taxon>
        <taxon>Spiralia</taxon>
        <taxon>Lophotrochozoa</taxon>
        <taxon>Mollusca</taxon>
        <taxon>Gastropoda</taxon>
        <taxon>Heterobranchia</taxon>
        <taxon>Euthyneura</taxon>
        <taxon>Panpulmonata</taxon>
        <taxon>Eupulmonata</taxon>
        <taxon>Stylommatophora</taxon>
        <taxon>Helicina</taxon>
        <taxon>Arionoidea</taxon>
        <taxon>Arionidae</taxon>
        <taxon>Arion</taxon>
    </lineage>
</organism>